<organism evidence="2 3">
    <name type="scientific">Zizania palustris</name>
    <name type="common">Northern wild rice</name>
    <dbReference type="NCBI Taxonomy" id="103762"/>
    <lineage>
        <taxon>Eukaryota</taxon>
        <taxon>Viridiplantae</taxon>
        <taxon>Streptophyta</taxon>
        <taxon>Embryophyta</taxon>
        <taxon>Tracheophyta</taxon>
        <taxon>Spermatophyta</taxon>
        <taxon>Magnoliopsida</taxon>
        <taxon>Liliopsida</taxon>
        <taxon>Poales</taxon>
        <taxon>Poaceae</taxon>
        <taxon>BOP clade</taxon>
        <taxon>Oryzoideae</taxon>
        <taxon>Oryzeae</taxon>
        <taxon>Zizaniinae</taxon>
        <taxon>Zizania</taxon>
    </lineage>
</organism>
<reference evidence="2" key="2">
    <citation type="submission" date="2021-02" db="EMBL/GenBank/DDBJ databases">
        <authorList>
            <person name="Kimball J.A."/>
            <person name="Haas M.W."/>
            <person name="Macchietto M."/>
            <person name="Kono T."/>
            <person name="Duquette J."/>
            <person name="Shao M."/>
        </authorList>
    </citation>
    <scope>NUCLEOTIDE SEQUENCE</scope>
    <source>
        <tissue evidence="2">Fresh leaf tissue</tissue>
    </source>
</reference>
<keyword evidence="3" id="KW-1185">Reference proteome</keyword>
<sequence>MGAATNSEKFQVPIRKLNTCIFIVVASPRTPDRWGHLSVRVRLFFLGKGGHRPPTGDSRADVEAGEPSTSARTPVHHRILRFASGSRVRDRKGTA</sequence>
<evidence type="ECO:0000256" key="1">
    <source>
        <dbReference type="SAM" id="MobiDB-lite"/>
    </source>
</evidence>
<evidence type="ECO:0000313" key="3">
    <source>
        <dbReference type="Proteomes" id="UP000729402"/>
    </source>
</evidence>
<feature type="region of interest" description="Disordered" evidence="1">
    <location>
        <begin position="48"/>
        <end position="74"/>
    </location>
</feature>
<accession>A0A8J5RFR2</accession>
<proteinExistence type="predicted"/>
<comment type="caution">
    <text evidence="2">The sequence shown here is derived from an EMBL/GenBank/DDBJ whole genome shotgun (WGS) entry which is preliminary data.</text>
</comment>
<name>A0A8J5RFR2_ZIZPA</name>
<dbReference type="Proteomes" id="UP000729402">
    <property type="component" value="Unassembled WGS sequence"/>
</dbReference>
<evidence type="ECO:0000313" key="2">
    <source>
        <dbReference type="EMBL" id="KAG8048162.1"/>
    </source>
</evidence>
<gene>
    <name evidence="2" type="ORF">GUJ93_ZPchr0008g11527</name>
</gene>
<reference evidence="2" key="1">
    <citation type="journal article" date="2021" name="bioRxiv">
        <title>Whole Genome Assembly and Annotation of Northern Wild Rice, Zizania palustris L., Supports a Whole Genome Duplication in the Zizania Genus.</title>
        <authorList>
            <person name="Haas M."/>
            <person name="Kono T."/>
            <person name="Macchietto M."/>
            <person name="Millas R."/>
            <person name="McGilp L."/>
            <person name="Shao M."/>
            <person name="Duquette J."/>
            <person name="Hirsch C.N."/>
            <person name="Kimball J."/>
        </authorList>
    </citation>
    <scope>NUCLEOTIDE SEQUENCE</scope>
    <source>
        <tissue evidence="2">Fresh leaf tissue</tissue>
    </source>
</reference>
<dbReference type="EMBL" id="JAAALK010000290">
    <property type="protein sequence ID" value="KAG8048162.1"/>
    <property type="molecule type" value="Genomic_DNA"/>
</dbReference>
<dbReference type="AlphaFoldDB" id="A0A8J5RFR2"/>
<protein>
    <submittedName>
        <fullName evidence="2">Uncharacterized protein</fullName>
    </submittedName>
</protein>